<proteinExistence type="predicted"/>
<dbReference type="Proteomes" id="UP000054075">
    <property type="component" value="Unassembled WGS sequence"/>
</dbReference>
<dbReference type="Pfam" id="PF14341">
    <property type="entry name" value="PilX_N"/>
    <property type="match status" value="1"/>
</dbReference>
<dbReference type="EMBL" id="AAQJ02000001">
    <property type="protein sequence ID" value="EDP46004.1"/>
    <property type="molecule type" value="Genomic_DNA"/>
</dbReference>
<feature type="transmembrane region" description="Helical" evidence="1">
    <location>
        <begin position="22"/>
        <end position="43"/>
    </location>
</feature>
<keyword evidence="1" id="KW-1133">Transmembrane helix</keyword>
<keyword evidence="4" id="KW-1185">Reference proteome</keyword>
<gene>
    <name evidence="3" type="ORF">RICGR_1155</name>
</gene>
<evidence type="ECO:0000259" key="2">
    <source>
        <dbReference type="Pfam" id="PF14341"/>
    </source>
</evidence>
<accession>A8PNZ1</accession>
<evidence type="ECO:0000313" key="3">
    <source>
        <dbReference type="EMBL" id="EDP46004.1"/>
    </source>
</evidence>
<reference evidence="3" key="2">
    <citation type="submission" date="2007-10" db="EMBL/GenBank/DDBJ databases">
        <authorList>
            <person name="Myers G.S."/>
        </authorList>
    </citation>
    <scope>NUCLEOTIDE SEQUENCE [LARGE SCALE GENOMIC DNA]</scope>
</reference>
<name>A8PNZ1_9COXI</name>
<evidence type="ECO:0000313" key="4">
    <source>
        <dbReference type="Proteomes" id="UP000054075"/>
    </source>
</evidence>
<reference evidence="3" key="1">
    <citation type="submission" date="2006-04" db="EMBL/GenBank/DDBJ databases">
        <authorList>
            <person name="Seshadri R."/>
            <person name="Federici B.A."/>
        </authorList>
    </citation>
    <scope>NUCLEOTIDE SEQUENCE [LARGE SCALE GENOMIC DNA]</scope>
</reference>
<keyword evidence="1" id="KW-0472">Membrane</keyword>
<protein>
    <recommendedName>
        <fullName evidence="2">Type 4 fimbrial biogenesis protein PilX N-terminal domain-containing protein</fullName>
    </recommendedName>
</protein>
<evidence type="ECO:0000256" key="1">
    <source>
        <dbReference type="SAM" id="Phobius"/>
    </source>
</evidence>
<keyword evidence="1" id="KW-0812">Transmembrane</keyword>
<dbReference type="STRING" id="59196.RICGR_1155"/>
<organism evidence="3 4">
    <name type="scientific">Rickettsiella grylli</name>
    <dbReference type="NCBI Taxonomy" id="59196"/>
    <lineage>
        <taxon>Bacteria</taxon>
        <taxon>Pseudomonadati</taxon>
        <taxon>Pseudomonadota</taxon>
        <taxon>Gammaproteobacteria</taxon>
        <taxon>Legionellales</taxon>
        <taxon>Coxiellaceae</taxon>
        <taxon>Rickettsiella</taxon>
    </lineage>
</organism>
<sequence length="173" mass="20278">MFSEKKEFIILLLTINKNNQKGFILVTVLFFFFIMSLMTLSILHHSCLELRMSRNFLMTSQQFQAAEAGLKKAEHWAETLQTPALFLQKSFTEEGFQMDTTLRRHTLPYCIHPYSAYVYDIIVKTSKDGSNALRLQSTYVIKTNHLCQSRERQLTRTGRYSWRELNALSSHKK</sequence>
<feature type="domain" description="Type 4 fimbrial biogenesis protein PilX N-terminal" evidence="2">
    <location>
        <begin position="21"/>
        <end position="71"/>
    </location>
</feature>
<dbReference type="AlphaFoldDB" id="A8PNZ1"/>
<dbReference type="InterPro" id="IPR025746">
    <property type="entry name" value="PilX_N_dom"/>
</dbReference>
<comment type="caution">
    <text evidence="3">The sequence shown here is derived from an EMBL/GenBank/DDBJ whole genome shotgun (WGS) entry which is preliminary data.</text>
</comment>